<dbReference type="AlphaFoldDB" id="A0A9D4F4F5"/>
<organism evidence="1 2">
    <name type="scientific">Dreissena polymorpha</name>
    <name type="common">Zebra mussel</name>
    <name type="synonym">Mytilus polymorpha</name>
    <dbReference type="NCBI Taxonomy" id="45954"/>
    <lineage>
        <taxon>Eukaryota</taxon>
        <taxon>Metazoa</taxon>
        <taxon>Spiralia</taxon>
        <taxon>Lophotrochozoa</taxon>
        <taxon>Mollusca</taxon>
        <taxon>Bivalvia</taxon>
        <taxon>Autobranchia</taxon>
        <taxon>Heteroconchia</taxon>
        <taxon>Euheterodonta</taxon>
        <taxon>Imparidentia</taxon>
        <taxon>Neoheterodontei</taxon>
        <taxon>Myida</taxon>
        <taxon>Dreissenoidea</taxon>
        <taxon>Dreissenidae</taxon>
        <taxon>Dreissena</taxon>
    </lineage>
</organism>
<comment type="caution">
    <text evidence="1">The sequence shown here is derived from an EMBL/GenBank/DDBJ whole genome shotgun (WGS) entry which is preliminary data.</text>
</comment>
<evidence type="ECO:0000313" key="2">
    <source>
        <dbReference type="Proteomes" id="UP000828390"/>
    </source>
</evidence>
<dbReference type="EMBL" id="JAIWYP010000007">
    <property type="protein sequence ID" value="KAH3791129.1"/>
    <property type="molecule type" value="Genomic_DNA"/>
</dbReference>
<name>A0A9D4F4F5_DREPO</name>
<dbReference type="Proteomes" id="UP000828390">
    <property type="component" value="Unassembled WGS sequence"/>
</dbReference>
<evidence type="ECO:0000313" key="1">
    <source>
        <dbReference type="EMBL" id="KAH3791129.1"/>
    </source>
</evidence>
<sequence>MRRSEEVLKTESFAEMWRMALKAILMCDRFSTCPVNANFSLDARDGPNTLVNHLVAQGPMLIFEKCWVKN</sequence>
<protein>
    <submittedName>
        <fullName evidence="1">Uncharacterized protein</fullName>
    </submittedName>
</protein>
<reference evidence="1" key="2">
    <citation type="submission" date="2020-11" db="EMBL/GenBank/DDBJ databases">
        <authorList>
            <person name="McCartney M.A."/>
            <person name="Auch B."/>
            <person name="Kono T."/>
            <person name="Mallez S."/>
            <person name="Becker A."/>
            <person name="Gohl D.M."/>
            <person name="Silverstein K.A.T."/>
            <person name="Koren S."/>
            <person name="Bechman K.B."/>
            <person name="Herman A."/>
            <person name="Abrahante J.E."/>
            <person name="Garbe J."/>
        </authorList>
    </citation>
    <scope>NUCLEOTIDE SEQUENCE</scope>
    <source>
        <strain evidence="1">Duluth1</strain>
        <tissue evidence="1">Whole animal</tissue>
    </source>
</reference>
<keyword evidence="2" id="KW-1185">Reference proteome</keyword>
<gene>
    <name evidence="1" type="ORF">DPMN_144609</name>
</gene>
<proteinExistence type="predicted"/>
<accession>A0A9D4F4F5</accession>
<reference evidence="1" key="1">
    <citation type="journal article" date="2019" name="bioRxiv">
        <title>The Genome of the Zebra Mussel, Dreissena polymorpha: A Resource for Invasive Species Research.</title>
        <authorList>
            <person name="McCartney M.A."/>
            <person name="Auch B."/>
            <person name="Kono T."/>
            <person name="Mallez S."/>
            <person name="Zhang Y."/>
            <person name="Obille A."/>
            <person name="Becker A."/>
            <person name="Abrahante J.E."/>
            <person name="Garbe J."/>
            <person name="Badalamenti J.P."/>
            <person name="Herman A."/>
            <person name="Mangelson H."/>
            <person name="Liachko I."/>
            <person name="Sullivan S."/>
            <person name="Sone E.D."/>
            <person name="Koren S."/>
            <person name="Silverstein K.A.T."/>
            <person name="Beckman K.B."/>
            <person name="Gohl D.M."/>
        </authorList>
    </citation>
    <scope>NUCLEOTIDE SEQUENCE</scope>
    <source>
        <strain evidence="1">Duluth1</strain>
        <tissue evidence="1">Whole animal</tissue>
    </source>
</reference>